<dbReference type="RefSeq" id="WP_146410188.1">
    <property type="nucleotide sequence ID" value="NZ_SJPZ01000001.1"/>
</dbReference>
<sequence length="212" mass="24268">MKTALTERDKDLLKTLTHRVRVATAEQIGRGWWGGCREPGRSALERVRTLQKMGLVERHRVNIHPLLRMEKAEACWSPGQPRPDFGAVAYRLRTRWTRSLKLTAVVIASKRAANVFGGFGGKFKHRTQLTHDTHVAELYLRRVAMDSTVRERWIGEEILGEDSRGEKVPDALLKNGVGQADLVIDFGGSYDKRRVQLFHSYCEKNEVAYELW</sequence>
<evidence type="ECO:0000313" key="1">
    <source>
        <dbReference type="EMBL" id="TWU64520.1"/>
    </source>
</evidence>
<reference evidence="1 2" key="1">
    <citation type="submission" date="2019-02" db="EMBL/GenBank/DDBJ databases">
        <title>Deep-cultivation of Planctomycetes and their phenomic and genomic characterization uncovers novel biology.</title>
        <authorList>
            <person name="Wiegand S."/>
            <person name="Jogler M."/>
            <person name="Boedeker C."/>
            <person name="Pinto D."/>
            <person name="Vollmers J."/>
            <person name="Rivas-Marin E."/>
            <person name="Kohn T."/>
            <person name="Peeters S.H."/>
            <person name="Heuer A."/>
            <person name="Rast P."/>
            <person name="Oberbeckmann S."/>
            <person name="Bunk B."/>
            <person name="Jeske O."/>
            <person name="Meyerdierks A."/>
            <person name="Storesund J.E."/>
            <person name="Kallscheuer N."/>
            <person name="Luecker S."/>
            <person name="Lage O.M."/>
            <person name="Pohl T."/>
            <person name="Merkel B.J."/>
            <person name="Hornburger P."/>
            <person name="Mueller R.-W."/>
            <person name="Bruemmer F."/>
            <person name="Labrenz M."/>
            <person name="Spormann A.M."/>
            <person name="Op Den Camp H."/>
            <person name="Overmann J."/>
            <person name="Amann R."/>
            <person name="Jetten M.S.M."/>
            <person name="Mascher T."/>
            <person name="Medema M.H."/>
            <person name="Devos D.P."/>
            <person name="Kaster A.-K."/>
            <person name="Ovreas L."/>
            <person name="Rohde M."/>
            <person name="Galperin M.Y."/>
            <person name="Jogler C."/>
        </authorList>
    </citation>
    <scope>NUCLEOTIDE SEQUENCE [LARGE SCALE GENOMIC DNA]</scope>
    <source>
        <strain evidence="1 2">V7</strain>
    </source>
</reference>
<name>A0A5C6FSN4_9PLAN</name>
<evidence type="ECO:0000313" key="2">
    <source>
        <dbReference type="Proteomes" id="UP000316476"/>
    </source>
</evidence>
<proteinExistence type="predicted"/>
<dbReference type="EMBL" id="SJPZ01000001">
    <property type="protein sequence ID" value="TWU64520.1"/>
    <property type="molecule type" value="Genomic_DNA"/>
</dbReference>
<gene>
    <name evidence="1" type="ORF">V7x_00640</name>
</gene>
<dbReference type="AlphaFoldDB" id="A0A5C6FSN4"/>
<dbReference type="Proteomes" id="UP000316476">
    <property type="component" value="Unassembled WGS sequence"/>
</dbReference>
<accession>A0A5C6FSN4</accession>
<dbReference type="OrthoDB" id="280300at2"/>
<organism evidence="1 2">
    <name type="scientific">Crateriforma conspicua</name>
    <dbReference type="NCBI Taxonomy" id="2527996"/>
    <lineage>
        <taxon>Bacteria</taxon>
        <taxon>Pseudomonadati</taxon>
        <taxon>Planctomycetota</taxon>
        <taxon>Planctomycetia</taxon>
        <taxon>Planctomycetales</taxon>
        <taxon>Planctomycetaceae</taxon>
        <taxon>Crateriforma</taxon>
    </lineage>
</organism>
<comment type="caution">
    <text evidence="1">The sequence shown here is derived from an EMBL/GenBank/DDBJ whole genome shotgun (WGS) entry which is preliminary data.</text>
</comment>
<protein>
    <submittedName>
        <fullName evidence="1">Uncharacterized protein</fullName>
    </submittedName>
</protein>